<dbReference type="PROSITE" id="PS00675">
    <property type="entry name" value="SIGMA54_INTERACT_1"/>
    <property type="match status" value="1"/>
</dbReference>
<protein>
    <submittedName>
        <fullName evidence="1">GNAT family acetyltransferase</fullName>
    </submittedName>
</protein>
<accession>A0ABU0E410</accession>
<dbReference type="SUPFAM" id="SSF52540">
    <property type="entry name" value="P-loop containing nucleoside triphosphate hydrolases"/>
    <property type="match status" value="1"/>
</dbReference>
<dbReference type="RefSeq" id="WP_307408523.1">
    <property type="nucleotide sequence ID" value="NZ_JAUSUR010000004.1"/>
</dbReference>
<dbReference type="EMBL" id="JAUSUR010000004">
    <property type="protein sequence ID" value="MDQ0361637.1"/>
    <property type="molecule type" value="Genomic_DNA"/>
</dbReference>
<dbReference type="InterPro" id="IPR027417">
    <property type="entry name" value="P-loop_NTPase"/>
</dbReference>
<comment type="caution">
    <text evidence="1">The sequence shown here is derived from an EMBL/GenBank/DDBJ whole genome shotgun (WGS) entry which is preliminary data.</text>
</comment>
<dbReference type="InterPro" id="IPR025662">
    <property type="entry name" value="Sigma_54_int_dom_ATP-bd_1"/>
</dbReference>
<dbReference type="Proteomes" id="UP001230220">
    <property type="component" value="Unassembled WGS sequence"/>
</dbReference>
<keyword evidence="2" id="KW-1185">Reference proteome</keyword>
<reference evidence="1 2" key="1">
    <citation type="submission" date="2023-07" db="EMBL/GenBank/DDBJ databases">
        <title>Genomic Encyclopedia of Type Strains, Phase IV (KMG-IV): sequencing the most valuable type-strain genomes for metagenomic binning, comparative biology and taxonomic classification.</title>
        <authorList>
            <person name="Goeker M."/>
        </authorList>
    </citation>
    <scope>NUCLEOTIDE SEQUENCE [LARGE SCALE GENOMIC DNA]</scope>
    <source>
        <strain evidence="1 2">DSM 16784</strain>
    </source>
</reference>
<sequence length="1143" mass="136379">MKYLTEKYWINFEKKVVIKGVKKIIKDGKKFENLIKDLLALEYGDNKWVPTQDSWDGSKDFYFYNDNNKWAECKNYKSDISLNTLSPTLVMAEIKGIDEILFFCYSQIIDNARYKIINFCNRTNKIVKFYDDTTLEQLIIKHRNKLSDFFDFTKLENDINFIEDPLIDYSINKDFLMNYDVKINEDVIKRDLHDINVDELFRIDIAITNRIMKEIKILLKFDNKDIYQLENIEFITFSEMKYENAVIDIDGNDSKIISIILKVKSYTEWLHIPNIEIEEVNSKFKYSISFSSIKCNFLKTPKLIGSSYRDKLDLFKNKGLREYYFSSFLLFGQSGVGKTKLSKSMLEEGLRKKFNILKFYGDNSNNNDNYSVNTLLKELIYSVYNIPDVDTLYSSEIEIYGENDNSNNTSYAFHLIKEVFSLKKEEETIKFIDEKIKELFYLLFSNKYLLIIDNVQYFDNLSLFLIQKLITYGLESNRECNLCLVLIFNVDYITPNSRLEKYFENLLRLNDKIYPIHLKGFKDKGESKQYLKQLLSGIEFDEQSLKKIINKSSNNPYVIKEVVLWLEDNNCIKYEDNSYHIRDHNKFSKMIEIIPDSVNKLLENRWKKFCECDKSLRIISAIHFLDGLKLNDINLYNLSKESISLLLKHKFISIDEMDKNLYIFDHDLIENFFIDRDSSLSEIFINWIGLEKLNDMNLDFFRSYYIQLLTPNNKSSLKALSLVLDDLSFLEIPQKLKYDFYTIIFKKLFFAFNHTKNKNDWLELCFKYLQITHHNTKNIFIRDLYEKVYSKVELSEEIPKITKEYYSFILYYTELLDSIGNYNKAIQITMKLCKLFEKEKNTVSKNYELNVGYSYLLNRLNVYERHKHNFPINSSIILNYLEQSLSISKEINDDIMIYTNYSDFGYMYFIDRNYTKTVLSYWEKAASFFEEKEAIDSPVKEKKLNYYRKKTQIAIISHDFKMASKYCSYGIDYIENGEYSYQKILFRRWFSIANIAILLLNYSNKKNSEIESALQNADDYEILMDSPKKFVVSYLRSIYYFKIRDENRMITSIIQTYFLLKDSTYCTYKSNIINQFLDNIIIMCKNVNIKKLRLEFEEFDNSDYNQIFSILGYSINKFNIYIDNYEPTAIIHEDIYKLNYPEI</sequence>
<name>A0ABU0E410_9FIRM</name>
<evidence type="ECO:0000313" key="1">
    <source>
        <dbReference type="EMBL" id="MDQ0361637.1"/>
    </source>
</evidence>
<evidence type="ECO:0000313" key="2">
    <source>
        <dbReference type="Proteomes" id="UP001230220"/>
    </source>
</evidence>
<organism evidence="1 2">
    <name type="scientific">Breznakia pachnodae</name>
    <dbReference type="NCBI Taxonomy" id="265178"/>
    <lineage>
        <taxon>Bacteria</taxon>
        <taxon>Bacillati</taxon>
        <taxon>Bacillota</taxon>
        <taxon>Erysipelotrichia</taxon>
        <taxon>Erysipelotrichales</taxon>
        <taxon>Erysipelotrichaceae</taxon>
        <taxon>Breznakia</taxon>
    </lineage>
</organism>
<proteinExistence type="predicted"/>
<dbReference type="Gene3D" id="3.40.50.300">
    <property type="entry name" value="P-loop containing nucleotide triphosphate hydrolases"/>
    <property type="match status" value="1"/>
</dbReference>
<gene>
    <name evidence="1" type="ORF">J2S15_002387</name>
</gene>